<dbReference type="GO" id="GO:0005634">
    <property type="term" value="C:nucleus"/>
    <property type="evidence" value="ECO:0007669"/>
    <property type="project" value="UniProtKB-SubCell"/>
</dbReference>
<keyword evidence="10" id="KW-0539">Nucleus</keyword>
<dbReference type="InterPro" id="IPR002706">
    <property type="entry name" value="Xrcc1_N"/>
</dbReference>
<evidence type="ECO:0000256" key="7">
    <source>
        <dbReference type="ARBA" id="ARBA00022763"/>
    </source>
</evidence>
<dbReference type="EMBL" id="JACVVK020000041">
    <property type="protein sequence ID" value="KAK7499870.1"/>
    <property type="molecule type" value="Genomic_DNA"/>
</dbReference>
<evidence type="ECO:0000256" key="12">
    <source>
        <dbReference type="ARBA" id="ARBA00064453"/>
    </source>
</evidence>
<feature type="domain" description="BRCT" evidence="16">
    <location>
        <begin position="323"/>
        <end position="410"/>
    </location>
</feature>
<dbReference type="PANTHER" id="PTHR11370:SF5">
    <property type="entry name" value="DNA REPAIR PROTEIN XRCC1"/>
    <property type="match status" value="1"/>
</dbReference>
<accession>A0ABD0LK98</accession>
<dbReference type="Proteomes" id="UP001519460">
    <property type="component" value="Unassembled WGS sequence"/>
</dbReference>
<evidence type="ECO:0000259" key="16">
    <source>
        <dbReference type="PROSITE" id="PS50172"/>
    </source>
</evidence>
<evidence type="ECO:0000256" key="11">
    <source>
        <dbReference type="ARBA" id="ARBA00055460"/>
    </source>
</evidence>
<evidence type="ECO:0000256" key="15">
    <source>
        <dbReference type="SAM" id="MobiDB-lite"/>
    </source>
</evidence>
<dbReference type="Pfam" id="PF16589">
    <property type="entry name" value="BRCT_2"/>
    <property type="match status" value="1"/>
</dbReference>
<dbReference type="GO" id="GO:0006281">
    <property type="term" value="P:DNA repair"/>
    <property type="evidence" value="ECO:0007669"/>
    <property type="project" value="UniProtKB-KW"/>
</dbReference>
<keyword evidence="18" id="KW-1185">Reference proteome</keyword>
<dbReference type="SUPFAM" id="SSF52113">
    <property type="entry name" value="BRCT domain"/>
    <property type="match status" value="2"/>
</dbReference>
<dbReference type="FunFam" id="3.40.50.10190:FF:000012">
    <property type="entry name" value="X-ray repair cross complementing 1"/>
    <property type="match status" value="1"/>
</dbReference>
<keyword evidence="8" id="KW-0832">Ubl conjugation</keyword>
<dbReference type="InterPro" id="IPR036420">
    <property type="entry name" value="BRCT_dom_sf"/>
</dbReference>
<organism evidence="17 18">
    <name type="scientific">Batillaria attramentaria</name>
    <dbReference type="NCBI Taxonomy" id="370345"/>
    <lineage>
        <taxon>Eukaryota</taxon>
        <taxon>Metazoa</taxon>
        <taxon>Spiralia</taxon>
        <taxon>Lophotrochozoa</taxon>
        <taxon>Mollusca</taxon>
        <taxon>Gastropoda</taxon>
        <taxon>Caenogastropoda</taxon>
        <taxon>Sorbeoconcha</taxon>
        <taxon>Cerithioidea</taxon>
        <taxon>Batillariidae</taxon>
        <taxon>Batillaria</taxon>
    </lineage>
</organism>
<evidence type="ECO:0000256" key="10">
    <source>
        <dbReference type="ARBA" id="ARBA00023242"/>
    </source>
</evidence>
<keyword evidence="7" id="KW-0227">DNA damage</keyword>
<evidence type="ECO:0000256" key="5">
    <source>
        <dbReference type="ARBA" id="ARBA00022553"/>
    </source>
</evidence>
<proteinExistence type="predicted"/>
<feature type="compositionally biased region" description="Low complexity" evidence="15">
    <location>
        <begin position="219"/>
        <end position="229"/>
    </location>
</feature>
<evidence type="ECO:0000256" key="8">
    <source>
        <dbReference type="ARBA" id="ARBA00022843"/>
    </source>
</evidence>
<evidence type="ECO:0000313" key="17">
    <source>
        <dbReference type="EMBL" id="KAK7499870.1"/>
    </source>
</evidence>
<evidence type="ECO:0000256" key="1">
    <source>
        <dbReference type="ARBA" id="ARBA00004123"/>
    </source>
</evidence>
<dbReference type="InterPro" id="IPR001357">
    <property type="entry name" value="BRCT_dom"/>
</dbReference>
<feature type="compositionally biased region" description="Low complexity" evidence="15">
    <location>
        <begin position="203"/>
        <end position="212"/>
    </location>
</feature>
<evidence type="ECO:0000313" key="18">
    <source>
        <dbReference type="Proteomes" id="UP001519460"/>
    </source>
</evidence>
<comment type="function">
    <text evidence="11">Scaffold protein involved in DNA single-strand break repair by mediating the assembly of DNA break repair protein complexes. Negatively regulates ADP-ribosyltransferase activity of PARP1 during base-excision repair in order to prevent excessive PARP1 activity. Recognizes and binds poly-ADP-ribose chains: specifically binds auto-poly-ADP-ribosylated PARP1, limiting its activity.</text>
</comment>
<feature type="compositionally biased region" description="Low complexity" evidence="15">
    <location>
        <begin position="290"/>
        <end position="302"/>
    </location>
</feature>
<evidence type="ECO:0000256" key="4">
    <source>
        <dbReference type="ARBA" id="ARBA00022499"/>
    </source>
</evidence>
<keyword evidence="3" id="KW-0158">Chromosome</keyword>
<dbReference type="CDD" id="cd17707">
    <property type="entry name" value="BRCT_XRCC1_rpt2"/>
    <property type="match status" value="1"/>
</dbReference>
<dbReference type="FunFam" id="2.60.120.260:FF:000025">
    <property type="entry name" value="DNA repair protein XRCC1 isoform X1"/>
    <property type="match status" value="1"/>
</dbReference>
<evidence type="ECO:0000256" key="3">
    <source>
        <dbReference type="ARBA" id="ARBA00022454"/>
    </source>
</evidence>
<feature type="region of interest" description="Disordered" evidence="15">
    <location>
        <begin position="186"/>
        <end position="323"/>
    </location>
</feature>
<dbReference type="Pfam" id="PF01834">
    <property type="entry name" value="XRCC1_N"/>
    <property type="match status" value="1"/>
</dbReference>
<name>A0ABD0LK98_9CAEN</name>
<dbReference type="AlphaFoldDB" id="A0ABD0LK98"/>
<feature type="domain" description="BRCT" evidence="16">
    <location>
        <begin position="552"/>
        <end position="643"/>
    </location>
</feature>
<keyword evidence="9" id="KW-0234">DNA repair</keyword>
<comment type="subcellular location">
    <subcellularLocation>
        <location evidence="2">Chromosome</location>
    </subcellularLocation>
    <subcellularLocation>
        <location evidence="1">Nucleus</location>
    </subcellularLocation>
</comment>
<feature type="compositionally biased region" description="Low complexity" evidence="15">
    <location>
        <begin position="244"/>
        <end position="259"/>
    </location>
</feature>
<dbReference type="FunFam" id="3.40.50.10190:FF:000008">
    <property type="entry name" value="X-ray repair cross complementing 1"/>
    <property type="match status" value="1"/>
</dbReference>
<dbReference type="Gene3D" id="2.60.120.260">
    <property type="entry name" value="Galactose-binding domain-like"/>
    <property type="match status" value="1"/>
</dbReference>
<dbReference type="InterPro" id="IPR045080">
    <property type="entry name" value="BRCT_XRCC1_rpt1"/>
</dbReference>
<feature type="region of interest" description="Disordered" evidence="15">
    <location>
        <begin position="410"/>
        <end position="550"/>
    </location>
</feature>
<dbReference type="SMART" id="SM00292">
    <property type="entry name" value="BRCT"/>
    <property type="match status" value="2"/>
</dbReference>
<dbReference type="SUPFAM" id="SSF49785">
    <property type="entry name" value="Galactose-binding domain-like"/>
    <property type="match status" value="1"/>
</dbReference>
<dbReference type="GO" id="GO:0005694">
    <property type="term" value="C:chromosome"/>
    <property type="evidence" value="ECO:0007669"/>
    <property type="project" value="UniProtKB-SubCell"/>
</dbReference>
<evidence type="ECO:0000256" key="6">
    <source>
        <dbReference type="ARBA" id="ARBA00022737"/>
    </source>
</evidence>
<feature type="compositionally biased region" description="Low complexity" evidence="15">
    <location>
        <begin position="440"/>
        <end position="450"/>
    </location>
</feature>
<keyword evidence="6" id="KW-0677">Repeat</keyword>
<sequence>MPEIQLKHVVSCSSEDRNNPAENLLKAEGTHKWRTAAAGEKTVSVVVQFEKSSQIHSVDIGNEGSAFVEVLVGKSTSTADTDFQVLLVSSSFMSPADSRNNTNRNAVRIFGPDKLSKTVANEKWDRVKIVCTQPFNKTNPFGLSFIKFHSPPDASKPGQKEGMKKLGAFFVKKEEDEDDIQTGALFASRGKKEEAAATPPPTGAAAVRAASRLAEESRAASSRSPAGRGRNSDSPSKAAAAVGSPKASPATSKAAASPSKGRKKHAVSDEDGDTEEDEPAPRRTSLKRQSTSVSSVASSRSADAPPPLKKTRTEPPKPSPAKEFTRLMEKVVFVLSGFQNPYRGELREKALEMGAQYKPDWGKGCTHLVCAFPNTPKYNQVNGRGRIVSKQWIIDCHKQKKLLPWRKYRLGDADSPGDSSEEEEEITRPKKATPQKTLSKKGSASKTPTPSKKKEEPEADIYGGDTDSADDTDEELRRAKVKAAAMQKGKESKSQKEDSTKEDVEAKEKKEVKATEDPTLALFADSTDEDEPSGAAAAMDTDDDGADSGLPDLPDFFADKHFFFYGDFDAKERRLLTRYVAAYDGVLEDYMNDRVKYVVTSAKWDDNFDQALSENPGLVFVKPKWIHACHDKNKLLPHQPYVVVP</sequence>
<dbReference type="CDD" id="cd17725">
    <property type="entry name" value="BRCT_XRCC1_rpt1"/>
    <property type="match status" value="1"/>
</dbReference>
<evidence type="ECO:0000256" key="2">
    <source>
        <dbReference type="ARBA" id="ARBA00004286"/>
    </source>
</evidence>
<protein>
    <recommendedName>
        <fullName evidence="13">DNA repair protein XRCC1</fullName>
    </recommendedName>
    <alternativeName>
        <fullName evidence="14">X-ray repair cross-complementing protein 1</fullName>
    </alternativeName>
</protein>
<comment type="caution">
    <text evidence="17">The sequence shown here is derived from an EMBL/GenBank/DDBJ whole genome shotgun (WGS) entry which is preliminary data.</text>
</comment>
<dbReference type="Gene3D" id="3.40.50.10190">
    <property type="entry name" value="BRCT domain"/>
    <property type="match status" value="2"/>
</dbReference>
<dbReference type="PANTHER" id="PTHR11370">
    <property type="entry name" value="DNA-REPAIR PROTEIN XRCC1"/>
    <property type="match status" value="1"/>
</dbReference>
<comment type="subunit">
    <text evidence="12">Homodimer. Interacts with polynucleotide kinase (PNK), DNA polymerase-beta (POLB) and DNA ligase III (LIG3). Interacts with APTX and APLF. Interacts with APEX1; the interaction is induced by SIRT1 and increases with the acetylated form of APEX1. Interacts with (poly-ADP-ribosylated) PARP1.</text>
</comment>
<dbReference type="Pfam" id="PF00533">
    <property type="entry name" value="BRCT"/>
    <property type="match status" value="1"/>
</dbReference>
<keyword evidence="4" id="KW-1017">Isopeptide bond</keyword>
<dbReference type="PROSITE" id="PS50172">
    <property type="entry name" value="BRCT"/>
    <property type="match status" value="2"/>
</dbReference>
<gene>
    <name evidence="17" type="ORF">BaRGS_00008961</name>
</gene>
<feature type="compositionally biased region" description="Acidic residues" evidence="15">
    <location>
        <begin position="269"/>
        <end position="278"/>
    </location>
</feature>
<evidence type="ECO:0000256" key="13">
    <source>
        <dbReference type="ARBA" id="ARBA00068212"/>
    </source>
</evidence>
<dbReference type="InterPro" id="IPR008979">
    <property type="entry name" value="Galactose-bd-like_sf"/>
</dbReference>
<feature type="compositionally biased region" description="Basic and acidic residues" evidence="15">
    <location>
        <begin position="488"/>
        <end position="516"/>
    </location>
</feature>
<evidence type="ECO:0000256" key="9">
    <source>
        <dbReference type="ARBA" id="ARBA00023204"/>
    </source>
</evidence>
<evidence type="ECO:0000256" key="14">
    <source>
        <dbReference type="ARBA" id="ARBA00079580"/>
    </source>
</evidence>
<reference evidence="17 18" key="1">
    <citation type="journal article" date="2023" name="Sci. Data">
        <title>Genome assembly of the Korean intertidal mud-creeper Batillaria attramentaria.</title>
        <authorList>
            <person name="Patra A.K."/>
            <person name="Ho P.T."/>
            <person name="Jun S."/>
            <person name="Lee S.J."/>
            <person name="Kim Y."/>
            <person name="Won Y.J."/>
        </authorList>
    </citation>
    <scope>NUCLEOTIDE SEQUENCE [LARGE SCALE GENOMIC DNA]</scope>
    <source>
        <strain evidence="17">Wonlab-2016</strain>
    </source>
</reference>
<keyword evidence="5" id="KW-0597">Phosphoprotein</keyword>